<dbReference type="InterPro" id="IPR037103">
    <property type="entry name" value="Tubulin/FtsZ-like_C"/>
</dbReference>
<sequence>MTTTRTISRCDFLLNALAACAGTVLPLSLSAPSPTDSLAPSPRPIEIKRLAPMTHPDDSFKTTVFCMGRPGLYAVSRMVHRFGHIDRNVDYLFVDTHDTEDTNLYLPEATRTLLTDLLAESHLALIVADTERGIPEALRTQFAEWRRQSSNMTVTFCLAPAAPANARQPVWTRQPNDVIVNVPATPADTTALMPYAIFGLCHPVYYPGLVGLDLDDIKTVLSRTGGIRFGMATAVGENRPATAMRKALKQVYAGIPPSAVQTGLLAFITTNDEDDLSFEDLTEAADLLHEALRPFDNAEYTWAHRVTPSVKKGEVLVTVYAG</sequence>
<dbReference type="PROSITE" id="PS51318">
    <property type="entry name" value="TAT"/>
    <property type="match status" value="1"/>
</dbReference>
<evidence type="ECO:0000313" key="6">
    <source>
        <dbReference type="Proteomes" id="UP000008561"/>
    </source>
</evidence>
<dbReference type="Gene3D" id="3.30.1330.20">
    <property type="entry name" value="Tubulin/FtsZ, C-terminal domain"/>
    <property type="match status" value="1"/>
</dbReference>
<feature type="chain" id="PRO_5002734832" evidence="4">
    <location>
        <begin position="22"/>
        <end position="322"/>
    </location>
</feature>
<keyword evidence="2" id="KW-0411">Iron-sulfur</keyword>
<keyword evidence="3" id="KW-0342">GTP-binding</keyword>
<keyword evidence="1" id="KW-0547">Nucleotide-binding</keyword>
<reference evidence="5 6" key="1">
    <citation type="submission" date="2007-10" db="EMBL/GenBank/DDBJ databases">
        <title>Complete sequence of Desulfococcus oleovorans Hxd3.</title>
        <authorList>
            <consortium name="US DOE Joint Genome Institute"/>
            <person name="Copeland A."/>
            <person name="Lucas S."/>
            <person name="Lapidus A."/>
            <person name="Barry K."/>
            <person name="Glavina del Rio T."/>
            <person name="Dalin E."/>
            <person name="Tice H."/>
            <person name="Pitluck S."/>
            <person name="Kiss H."/>
            <person name="Brettin T."/>
            <person name="Bruce D."/>
            <person name="Detter J.C."/>
            <person name="Han C."/>
            <person name="Schmutz J."/>
            <person name="Larimer F."/>
            <person name="Land M."/>
            <person name="Hauser L."/>
            <person name="Kyrpides N."/>
            <person name="Kim E."/>
            <person name="Wawrik B."/>
            <person name="Richardson P."/>
        </authorList>
    </citation>
    <scope>NUCLEOTIDE SEQUENCE [LARGE SCALE GENOMIC DNA]</scope>
    <source>
        <strain evidence="6">DSM 6200 / JCM 39069 / Hxd3</strain>
    </source>
</reference>
<dbReference type="KEGG" id="dol:Dole_0262"/>
<name>A8ZS54_DESOH</name>
<dbReference type="InterPro" id="IPR006311">
    <property type="entry name" value="TAT_signal"/>
</dbReference>
<evidence type="ECO:0000256" key="1">
    <source>
        <dbReference type="ARBA" id="ARBA00022741"/>
    </source>
</evidence>
<dbReference type="RefSeq" id="WP_012173691.1">
    <property type="nucleotide sequence ID" value="NC_009943.1"/>
</dbReference>
<evidence type="ECO:0000256" key="3">
    <source>
        <dbReference type="ARBA" id="ARBA00023134"/>
    </source>
</evidence>
<dbReference type="GO" id="GO:0005525">
    <property type="term" value="F:GTP binding"/>
    <property type="evidence" value="ECO:0007669"/>
    <property type="project" value="UniProtKB-KW"/>
</dbReference>
<dbReference type="EMBL" id="CP000859">
    <property type="protein sequence ID" value="ABW66072.1"/>
    <property type="molecule type" value="Genomic_DNA"/>
</dbReference>
<dbReference type="SUPFAM" id="SSF55307">
    <property type="entry name" value="Tubulin C-terminal domain-like"/>
    <property type="match status" value="1"/>
</dbReference>
<dbReference type="Proteomes" id="UP000008561">
    <property type="component" value="Chromosome"/>
</dbReference>
<keyword evidence="4" id="KW-0732">Signal</keyword>
<accession>A8ZS54</accession>
<organism evidence="5 6">
    <name type="scientific">Desulfosudis oleivorans (strain DSM 6200 / JCM 39069 / Hxd3)</name>
    <name type="common">Desulfococcus oleovorans</name>
    <dbReference type="NCBI Taxonomy" id="96561"/>
    <lineage>
        <taxon>Bacteria</taxon>
        <taxon>Pseudomonadati</taxon>
        <taxon>Thermodesulfobacteriota</taxon>
        <taxon>Desulfobacteria</taxon>
        <taxon>Desulfobacterales</taxon>
        <taxon>Desulfosudaceae</taxon>
        <taxon>Desulfosudis</taxon>
    </lineage>
</organism>
<evidence type="ECO:0000256" key="4">
    <source>
        <dbReference type="SAM" id="SignalP"/>
    </source>
</evidence>
<dbReference type="HOGENOM" id="CLU_862570_0_0_7"/>
<evidence type="ECO:0000313" key="5">
    <source>
        <dbReference type="EMBL" id="ABW66072.1"/>
    </source>
</evidence>
<gene>
    <name evidence="5" type="ordered locus">Dole_0262</name>
</gene>
<dbReference type="GO" id="GO:0051536">
    <property type="term" value="F:iron-sulfur cluster binding"/>
    <property type="evidence" value="ECO:0007669"/>
    <property type="project" value="UniProtKB-KW"/>
</dbReference>
<feature type="signal peptide" evidence="4">
    <location>
        <begin position="1"/>
        <end position="21"/>
    </location>
</feature>
<dbReference type="InterPro" id="IPR008280">
    <property type="entry name" value="Tub_FtsZ_C"/>
</dbReference>
<dbReference type="eggNOG" id="COG0206">
    <property type="taxonomic scope" value="Bacteria"/>
</dbReference>
<protein>
    <submittedName>
        <fullName evidence="5">Uncharacterized protein</fullName>
    </submittedName>
</protein>
<evidence type="ECO:0000256" key="2">
    <source>
        <dbReference type="ARBA" id="ARBA00023014"/>
    </source>
</evidence>
<keyword evidence="2" id="KW-0479">Metal-binding</keyword>
<dbReference type="AlphaFoldDB" id="A8ZS54"/>
<dbReference type="STRING" id="96561.Dole_0262"/>
<keyword evidence="6" id="KW-1185">Reference proteome</keyword>
<keyword evidence="2" id="KW-0408">Iron</keyword>
<proteinExistence type="predicted"/>